<dbReference type="NCBIfam" id="TIGR03561">
    <property type="entry name" value="organ_hyd_perox"/>
    <property type="match status" value="1"/>
</dbReference>
<feature type="region of interest" description="Disordered" evidence="2">
    <location>
        <begin position="195"/>
        <end position="215"/>
    </location>
</feature>
<sequence>MFTPATRTLLASSIRSAAPKHASTALKFSNGASRTVVTLKDVKYTAKAVASGAGRNGTVVSNNLKLNLALPPELGGTGKGENPEQLFAMGYSACLLGAIQAVARKQGKSEMAKNAEVHTSVNIGEPNELPGFGLSVDIKVYGVDDELLKAGHEFCPYSRALDDAPAFPSPPVVEPDAVVPAVLDPTFDPVLGLVDEDGDGDDVSESTAASEPPIGKPAFAQDCSIAMFMNAKGQLYVPSLDPGQCKLTCKARQSWDILVFIAATIVRTSHGTKSRLFPFMPLDFQ</sequence>
<comment type="similarity">
    <text evidence="1">Belongs to the OsmC/Ohr family.</text>
</comment>
<proteinExistence type="inferred from homology"/>
<evidence type="ECO:0000256" key="2">
    <source>
        <dbReference type="SAM" id="MobiDB-lite"/>
    </source>
</evidence>
<dbReference type="InterPro" id="IPR036102">
    <property type="entry name" value="OsmC/Ohrsf"/>
</dbReference>
<dbReference type="EMBL" id="NHYE01000889">
    <property type="protein sequence ID" value="PPR01907.1"/>
    <property type="molecule type" value="Genomic_DNA"/>
</dbReference>
<dbReference type="SUPFAM" id="SSF82784">
    <property type="entry name" value="OsmC-like"/>
    <property type="match status" value="1"/>
</dbReference>
<name>A0A409YFW4_9AGAR</name>
<evidence type="ECO:0000313" key="3">
    <source>
        <dbReference type="EMBL" id="PPR01907.1"/>
    </source>
</evidence>
<evidence type="ECO:0008006" key="5">
    <source>
        <dbReference type="Google" id="ProtNLM"/>
    </source>
</evidence>
<dbReference type="PANTHER" id="PTHR33797">
    <property type="entry name" value="ORGANIC HYDROPEROXIDE RESISTANCE PROTEIN-LIKE"/>
    <property type="match status" value="1"/>
</dbReference>
<organism evidence="3 4">
    <name type="scientific">Gymnopilus dilepis</name>
    <dbReference type="NCBI Taxonomy" id="231916"/>
    <lineage>
        <taxon>Eukaryota</taxon>
        <taxon>Fungi</taxon>
        <taxon>Dikarya</taxon>
        <taxon>Basidiomycota</taxon>
        <taxon>Agaricomycotina</taxon>
        <taxon>Agaricomycetes</taxon>
        <taxon>Agaricomycetidae</taxon>
        <taxon>Agaricales</taxon>
        <taxon>Agaricineae</taxon>
        <taxon>Hymenogastraceae</taxon>
        <taxon>Gymnopilus</taxon>
    </lineage>
</organism>
<protein>
    <recommendedName>
        <fullName evidence="5">Organic hydroperoxide resistance protein</fullName>
    </recommendedName>
</protein>
<gene>
    <name evidence="3" type="ORF">CVT26_011842</name>
</gene>
<dbReference type="InterPro" id="IPR019953">
    <property type="entry name" value="OHR"/>
</dbReference>
<reference evidence="3 4" key="1">
    <citation type="journal article" date="2018" name="Evol. Lett.">
        <title>Horizontal gene cluster transfer increased hallucinogenic mushroom diversity.</title>
        <authorList>
            <person name="Reynolds H.T."/>
            <person name="Vijayakumar V."/>
            <person name="Gluck-Thaler E."/>
            <person name="Korotkin H.B."/>
            <person name="Matheny P.B."/>
            <person name="Slot J.C."/>
        </authorList>
    </citation>
    <scope>NUCLEOTIDE SEQUENCE [LARGE SCALE GENOMIC DNA]</scope>
    <source>
        <strain evidence="3 4">SRW20</strain>
    </source>
</reference>
<evidence type="ECO:0000256" key="1">
    <source>
        <dbReference type="ARBA" id="ARBA00007378"/>
    </source>
</evidence>
<dbReference type="Pfam" id="PF02566">
    <property type="entry name" value="OsmC"/>
    <property type="match status" value="1"/>
</dbReference>
<dbReference type="Proteomes" id="UP000284706">
    <property type="component" value="Unassembled WGS sequence"/>
</dbReference>
<keyword evidence="4" id="KW-1185">Reference proteome</keyword>
<evidence type="ECO:0000313" key="4">
    <source>
        <dbReference type="Proteomes" id="UP000284706"/>
    </source>
</evidence>
<comment type="caution">
    <text evidence="3">The sequence shown here is derived from an EMBL/GenBank/DDBJ whole genome shotgun (WGS) entry which is preliminary data.</text>
</comment>
<accession>A0A409YFW4</accession>
<dbReference type="InParanoid" id="A0A409YFW4"/>
<dbReference type="AlphaFoldDB" id="A0A409YFW4"/>
<dbReference type="InterPro" id="IPR003718">
    <property type="entry name" value="OsmC/Ohr_fam"/>
</dbReference>
<dbReference type="OrthoDB" id="60422at2759"/>
<dbReference type="GO" id="GO:0006979">
    <property type="term" value="P:response to oxidative stress"/>
    <property type="evidence" value="ECO:0007669"/>
    <property type="project" value="InterPro"/>
</dbReference>
<dbReference type="PANTHER" id="PTHR33797:SF2">
    <property type="entry name" value="ORGANIC HYDROPEROXIDE RESISTANCE PROTEIN-LIKE"/>
    <property type="match status" value="1"/>
</dbReference>
<dbReference type="Gene3D" id="3.30.300.20">
    <property type="match status" value="1"/>
</dbReference>
<feature type="compositionally biased region" description="Acidic residues" evidence="2">
    <location>
        <begin position="195"/>
        <end position="204"/>
    </location>
</feature>
<dbReference type="InterPro" id="IPR015946">
    <property type="entry name" value="KH_dom-like_a/b"/>
</dbReference>
<dbReference type="Gene3D" id="2.20.25.10">
    <property type="match status" value="1"/>
</dbReference>